<organism evidence="1 2">
    <name type="scientific">Methylobacterium persicinum</name>
    <dbReference type="NCBI Taxonomy" id="374426"/>
    <lineage>
        <taxon>Bacteria</taxon>
        <taxon>Pseudomonadati</taxon>
        <taxon>Pseudomonadota</taxon>
        <taxon>Alphaproteobacteria</taxon>
        <taxon>Hyphomicrobiales</taxon>
        <taxon>Methylobacteriaceae</taxon>
        <taxon>Methylobacterium</taxon>
    </lineage>
</organism>
<gene>
    <name evidence="1" type="ORF">QO016_000063</name>
</gene>
<dbReference type="Proteomes" id="UP001236369">
    <property type="component" value="Unassembled WGS sequence"/>
</dbReference>
<reference evidence="1 2" key="1">
    <citation type="submission" date="2023-07" db="EMBL/GenBank/DDBJ databases">
        <title>Genomic Encyclopedia of Type Strains, Phase IV (KMG-IV): sequencing the most valuable type-strain genomes for metagenomic binning, comparative biology and taxonomic classification.</title>
        <authorList>
            <person name="Goeker M."/>
        </authorList>
    </citation>
    <scope>NUCLEOTIDE SEQUENCE [LARGE SCALE GENOMIC DNA]</scope>
    <source>
        <strain evidence="1 2">DSM 19562</strain>
    </source>
</reference>
<accession>A0ABU0HE41</accession>
<dbReference type="EMBL" id="JAUSVV010000001">
    <property type="protein sequence ID" value="MDQ0440586.1"/>
    <property type="molecule type" value="Genomic_DNA"/>
</dbReference>
<comment type="caution">
    <text evidence="1">The sequence shown here is derived from an EMBL/GenBank/DDBJ whole genome shotgun (WGS) entry which is preliminary data.</text>
</comment>
<sequence length="122" mass="13359">MTDRSTAQAGAPDQGGGLAEELAYRLRQQQLTAEYGRFARRTHDAAIWTGGRGGDIRERMAETSRLAPVAEDCSRPIAGSAEASFEAIYEADAYDRLVYEQRLITQGKCLRYIRGPMLGACG</sequence>
<protein>
    <submittedName>
        <fullName evidence="1">Uncharacterized protein</fullName>
    </submittedName>
</protein>
<evidence type="ECO:0000313" key="2">
    <source>
        <dbReference type="Proteomes" id="UP001236369"/>
    </source>
</evidence>
<proteinExistence type="predicted"/>
<dbReference type="RefSeq" id="WP_238247513.1">
    <property type="nucleotide sequence ID" value="NZ_BPQX01000011.1"/>
</dbReference>
<evidence type="ECO:0000313" key="1">
    <source>
        <dbReference type="EMBL" id="MDQ0440586.1"/>
    </source>
</evidence>
<name>A0ABU0HE41_9HYPH</name>
<keyword evidence="2" id="KW-1185">Reference proteome</keyword>